<comment type="caution">
    <text evidence="3">The sequence shown here is derived from an EMBL/GenBank/DDBJ whole genome shotgun (WGS) entry which is preliminary data.</text>
</comment>
<evidence type="ECO:0000256" key="2">
    <source>
        <dbReference type="SAM" id="MobiDB-lite"/>
    </source>
</evidence>
<organism evidence="3 4">
    <name type="scientific">Allacma fusca</name>
    <dbReference type="NCBI Taxonomy" id="39272"/>
    <lineage>
        <taxon>Eukaryota</taxon>
        <taxon>Metazoa</taxon>
        <taxon>Ecdysozoa</taxon>
        <taxon>Arthropoda</taxon>
        <taxon>Hexapoda</taxon>
        <taxon>Collembola</taxon>
        <taxon>Symphypleona</taxon>
        <taxon>Sminthuridae</taxon>
        <taxon>Allacma</taxon>
    </lineage>
</organism>
<accession>A0A8J2NS77</accession>
<keyword evidence="4" id="KW-1185">Reference proteome</keyword>
<name>A0A8J2NS77_9HEXA</name>
<keyword evidence="1" id="KW-0175">Coiled coil</keyword>
<evidence type="ECO:0000313" key="3">
    <source>
        <dbReference type="EMBL" id="CAG7667422.1"/>
    </source>
</evidence>
<sequence>MFIAVEFLSDLKEYAVVPLENIVDGTIRAKYNKQVVKKLKIRWGRKSYDVMVRDFGSKPEMESICDDLATEAATNDKSDSESMPTSSKSINRKHKNPDSGDRHTDATLPQENHEGSVIRFRIEVVMPNQVNDCEDKVRELELQIVTLKDAKKKYRAKIKALREDVDALEAKLQLPSKSKLELVEGSGVFLKKSKVAAAKLGANSPSVLARNLFRYLFTSEEIIGKSLMGRSCNANKNVPILPCVNQGKRDDIVEFSLPSYKLKPASTLRGIPSEYDIQKARILSSLTKLLREEIKKKNL</sequence>
<evidence type="ECO:0000256" key="1">
    <source>
        <dbReference type="SAM" id="Coils"/>
    </source>
</evidence>
<dbReference type="Proteomes" id="UP000708208">
    <property type="component" value="Unassembled WGS sequence"/>
</dbReference>
<feature type="region of interest" description="Disordered" evidence="2">
    <location>
        <begin position="71"/>
        <end position="112"/>
    </location>
</feature>
<gene>
    <name evidence="3" type="ORF">AFUS01_LOCUS1772</name>
</gene>
<proteinExistence type="predicted"/>
<evidence type="ECO:0000313" key="4">
    <source>
        <dbReference type="Proteomes" id="UP000708208"/>
    </source>
</evidence>
<protein>
    <recommendedName>
        <fullName evidence="5">BEN domain-containing protein</fullName>
    </recommendedName>
</protein>
<evidence type="ECO:0008006" key="5">
    <source>
        <dbReference type="Google" id="ProtNLM"/>
    </source>
</evidence>
<dbReference type="EMBL" id="CAJVCH010009954">
    <property type="protein sequence ID" value="CAG7667422.1"/>
    <property type="molecule type" value="Genomic_DNA"/>
</dbReference>
<dbReference type="OrthoDB" id="8890632at2759"/>
<reference evidence="3" key="1">
    <citation type="submission" date="2021-06" db="EMBL/GenBank/DDBJ databases">
        <authorList>
            <person name="Hodson N. C."/>
            <person name="Mongue J. A."/>
            <person name="Jaron S. K."/>
        </authorList>
    </citation>
    <scope>NUCLEOTIDE SEQUENCE</scope>
</reference>
<feature type="compositionally biased region" description="Basic and acidic residues" evidence="2">
    <location>
        <begin position="96"/>
        <end position="112"/>
    </location>
</feature>
<dbReference type="AlphaFoldDB" id="A0A8J2NS77"/>
<feature type="coiled-coil region" evidence="1">
    <location>
        <begin position="130"/>
        <end position="171"/>
    </location>
</feature>